<dbReference type="SUPFAM" id="SSF49842">
    <property type="entry name" value="TNF-like"/>
    <property type="match status" value="1"/>
</dbReference>
<evidence type="ECO:0008006" key="3">
    <source>
        <dbReference type="Google" id="ProtNLM"/>
    </source>
</evidence>
<dbReference type="Proteomes" id="UP001595616">
    <property type="component" value="Unassembled WGS sequence"/>
</dbReference>
<comment type="caution">
    <text evidence="1">The sequence shown here is derived from an EMBL/GenBank/DDBJ whole genome shotgun (WGS) entry which is preliminary data.</text>
</comment>
<proteinExistence type="predicted"/>
<evidence type="ECO:0000313" key="2">
    <source>
        <dbReference type="Proteomes" id="UP001595616"/>
    </source>
</evidence>
<sequence length="307" mass="33358">MRVSFILLFVFIGVYITKAQTVELRTDSTIINSKLRIKNHNEASGKVLTSDAKGNASWQSIPLSSAFWQIGSTSTEIIPSSPIVKVKIPGSLQIPTGAAAGRYLRSSDANGNAVWATFPSFSLSLPYYGGISSSDNAFTLENSDLSGFEFNSIGNIRLQNINEKPGYILFSTDETGNAKWADGNCISKCSFSLTRTLKADISGSTVQFLPFVTKVFDICDATVFVDIQGDNDFHYFRAPVDGIYQFDFVGGFLSANNFTFGIYTVGVGNTPSVPLFLSFRQGSNIENSHTYTAIIKLNAGDKIAPTF</sequence>
<dbReference type="InterPro" id="IPR008983">
    <property type="entry name" value="Tumour_necrosis_fac-like_dom"/>
</dbReference>
<organism evidence="1 2">
    <name type="scientific">Lacihabitans lacunae</name>
    <dbReference type="NCBI Taxonomy" id="1028214"/>
    <lineage>
        <taxon>Bacteria</taxon>
        <taxon>Pseudomonadati</taxon>
        <taxon>Bacteroidota</taxon>
        <taxon>Cytophagia</taxon>
        <taxon>Cytophagales</taxon>
        <taxon>Leadbetterellaceae</taxon>
        <taxon>Lacihabitans</taxon>
    </lineage>
</organism>
<accession>A0ABV7YRL4</accession>
<reference evidence="2" key="1">
    <citation type="journal article" date="2019" name="Int. J. Syst. Evol. Microbiol.">
        <title>The Global Catalogue of Microorganisms (GCM) 10K type strain sequencing project: providing services to taxonomists for standard genome sequencing and annotation.</title>
        <authorList>
            <consortium name="The Broad Institute Genomics Platform"/>
            <consortium name="The Broad Institute Genome Sequencing Center for Infectious Disease"/>
            <person name="Wu L."/>
            <person name="Ma J."/>
        </authorList>
    </citation>
    <scope>NUCLEOTIDE SEQUENCE [LARGE SCALE GENOMIC DNA]</scope>
    <source>
        <strain evidence="2">CECT 7956</strain>
    </source>
</reference>
<protein>
    <recommendedName>
        <fullName evidence="3">C1q domain-containing protein</fullName>
    </recommendedName>
</protein>
<name>A0ABV7YRL4_9BACT</name>
<gene>
    <name evidence="1" type="ORF">ACFOOI_01340</name>
</gene>
<dbReference type="RefSeq" id="WP_379834120.1">
    <property type="nucleotide sequence ID" value="NZ_JBHRYQ010000001.1"/>
</dbReference>
<dbReference type="Gene3D" id="2.60.120.40">
    <property type="match status" value="1"/>
</dbReference>
<dbReference type="EMBL" id="JBHRYQ010000001">
    <property type="protein sequence ID" value="MFC3809284.1"/>
    <property type="molecule type" value="Genomic_DNA"/>
</dbReference>
<keyword evidence="2" id="KW-1185">Reference proteome</keyword>
<evidence type="ECO:0000313" key="1">
    <source>
        <dbReference type="EMBL" id="MFC3809284.1"/>
    </source>
</evidence>